<evidence type="ECO:0000313" key="10">
    <source>
        <dbReference type="Proteomes" id="UP000179243"/>
    </source>
</evidence>
<evidence type="ECO:0000256" key="3">
    <source>
        <dbReference type="ARBA" id="ARBA00022475"/>
    </source>
</evidence>
<proteinExistence type="inferred from homology"/>
<dbReference type="EMBL" id="MFYX01000151">
    <property type="protein sequence ID" value="OGK00224.1"/>
    <property type="molecule type" value="Genomic_DNA"/>
</dbReference>
<dbReference type="PROSITE" id="PS50928">
    <property type="entry name" value="ABC_TM1"/>
    <property type="match status" value="1"/>
</dbReference>
<evidence type="ECO:0000313" key="9">
    <source>
        <dbReference type="EMBL" id="OGK00224.1"/>
    </source>
</evidence>
<dbReference type="CDD" id="cd06261">
    <property type="entry name" value="TM_PBP2"/>
    <property type="match status" value="1"/>
</dbReference>
<dbReference type="GO" id="GO:0005886">
    <property type="term" value="C:plasma membrane"/>
    <property type="evidence" value="ECO:0007669"/>
    <property type="project" value="UniProtKB-SubCell"/>
</dbReference>
<protein>
    <recommendedName>
        <fullName evidence="8">ABC transmembrane type-1 domain-containing protein</fullName>
    </recommendedName>
</protein>
<evidence type="ECO:0000256" key="4">
    <source>
        <dbReference type="ARBA" id="ARBA00022692"/>
    </source>
</evidence>
<keyword evidence="3" id="KW-1003">Cell membrane</keyword>
<sequence>MSKRISRWHIFRHTSAPYLFIAPFIIMFAIFYLYPLIKSLILAFYITVGPKSKIFVGFDNFRFMFHDPDFYRAVRNTVLYALGSVFVQLPVSLGLAILLNRSKYPGRNFFRFSFFSPYMFGSVFVAVLFGVLFVPHFGLVNKLVAFFYSVDIKWLSNPKLVLPALILTALWLYAGLNMIYFLAALQSVPKELYEAARVDGANALHQFLHVTWPGIKPVAVFVIMMSTIGSFQLFELAWVMLDSSPGPDNAGLTIIMYLYQSGFVSGDLGYASAIGWVLTCGLGIISFFQMKVTGALSK</sequence>
<feature type="transmembrane region" description="Helical" evidence="7">
    <location>
        <begin position="78"/>
        <end position="99"/>
    </location>
</feature>
<dbReference type="PANTHER" id="PTHR30193:SF41">
    <property type="entry name" value="DIACETYLCHITOBIOSE UPTAKE SYSTEM PERMEASE PROTEIN NGCF"/>
    <property type="match status" value="1"/>
</dbReference>
<feature type="transmembrane region" description="Helical" evidence="7">
    <location>
        <begin position="20"/>
        <end position="46"/>
    </location>
</feature>
<dbReference type="InterPro" id="IPR051393">
    <property type="entry name" value="ABC_transporter_permease"/>
</dbReference>
<accession>A0A1F7F0P1</accession>
<dbReference type="PANTHER" id="PTHR30193">
    <property type="entry name" value="ABC TRANSPORTER PERMEASE PROTEIN"/>
    <property type="match status" value="1"/>
</dbReference>
<dbReference type="InterPro" id="IPR035906">
    <property type="entry name" value="MetI-like_sf"/>
</dbReference>
<gene>
    <name evidence="9" type="ORF">A2519_07060</name>
</gene>
<comment type="subcellular location">
    <subcellularLocation>
        <location evidence="1 7">Cell membrane</location>
        <topology evidence="1 7">Multi-pass membrane protein</topology>
    </subcellularLocation>
</comment>
<evidence type="ECO:0000256" key="6">
    <source>
        <dbReference type="ARBA" id="ARBA00023136"/>
    </source>
</evidence>
<name>A0A1F7F0P1_UNCRA</name>
<feature type="transmembrane region" description="Helical" evidence="7">
    <location>
        <begin position="218"/>
        <end position="241"/>
    </location>
</feature>
<dbReference type="Gene3D" id="1.10.3720.10">
    <property type="entry name" value="MetI-like"/>
    <property type="match status" value="1"/>
</dbReference>
<organism evidence="9 10">
    <name type="scientific">Candidatus Raymondbacteria bacterium RIFOXYD12_FULL_49_13</name>
    <dbReference type="NCBI Taxonomy" id="1817890"/>
    <lineage>
        <taxon>Bacteria</taxon>
        <taxon>Raymondiibacteriota</taxon>
    </lineage>
</organism>
<keyword evidence="4 7" id="KW-0812">Transmembrane</keyword>
<keyword evidence="5 7" id="KW-1133">Transmembrane helix</keyword>
<evidence type="ECO:0000259" key="8">
    <source>
        <dbReference type="PROSITE" id="PS50928"/>
    </source>
</evidence>
<keyword evidence="2 7" id="KW-0813">Transport</keyword>
<feature type="transmembrane region" description="Helical" evidence="7">
    <location>
        <begin position="160"/>
        <end position="183"/>
    </location>
</feature>
<feature type="transmembrane region" description="Helical" evidence="7">
    <location>
        <begin position="120"/>
        <end position="140"/>
    </location>
</feature>
<dbReference type="Proteomes" id="UP000179243">
    <property type="component" value="Unassembled WGS sequence"/>
</dbReference>
<feature type="domain" description="ABC transmembrane type-1" evidence="8">
    <location>
        <begin position="74"/>
        <end position="289"/>
    </location>
</feature>
<evidence type="ECO:0000256" key="1">
    <source>
        <dbReference type="ARBA" id="ARBA00004651"/>
    </source>
</evidence>
<dbReference type="GO" id="GO:0055085">
    <property type="term" value="P:transmembrane transport"/>
    <property type="evidence" value="ECO:0007669"/>
    <property type="project" value="InterPro"/>
</dbReference>
<evidence type="ECO:0000256" key="7">
    <source>
        <dbReference type="RuleBase" id="RU363032"/>
    </source>
</evidence>
<dbReference type="SUPFAM" id="SSF161098">
    <property type="entry name" value="MetI-like"/>
    <property type="match status" value="1"/>
</dbReference>
<dbReference type="Pfam" id="PF00528">
    <property type="entry name" value="BPD_transp_1"/>
    <property type="match status" value="1"/>
</dbReference>
<dbReference type="InterPro" id="IPR000515">
    <property type="entry name" value="MetI-like"/>
</dbReference>
<evidence type="ECO:0000256" key="2">
    <source>
        <dbReference type="ARBA" id="ARBA00022448"/>
    </source>
</evidence>
<dbReference type="AlphaFoldDB" id="A0A1F7F0P1"/>
<keyword evidence="6 7" id="KW-0472">Membrane</keyword>
<comment type="similarity">
    <text evidence="7">Belongs to the binding-protein-dependent transport system permease family.</text>
</comment>
<comment type="caution">
    <text evidence="9">The sequence shown here is derived from an EMBL/GenBank/DDBJ whole genome shotgun (WGS) entry which is preliminary data.</text>
</comment>
<reference evidence="9 10" key="1">
    <citation type="journal article" date="2016" name="Nat. Commun.">
        <title>Thousands of microbial genomes shed light on interconnected biogeochemical processes in an aquifer system.</title>
        <authorList>
            <person name="Anantharaman K."/>
            <person name="Brown C.T."/>
            <person name="Hug L.A."/>
            <person name="Sharon I."/>
            <person name="Castelle C.J."/>
            <person name="Probst A.J."/>
            <person name="Thomas B.C."/>
            <person name="Singh A."/>
            <person name="Wilkins M.J."/>
            <person name="Karaoz U."/>
            <person name="Brodie E.L."/>
            <person name="Williams K.H."/>
            <person name="Hubbard S.S."/>
            <person name="Banfield J.F."/>
        </authorList>
    </citation>
    <scope>NUCLEOTIDE SEQUENCE [LARGE SCALE GENOMIC DNA]</scope>
</reference>
<evidence type="ECO:0000256" key="5">
    <source>
        <dbReference type="ARBA" id="ARBA00022989"/>
    </source>
</evidence>
<feature type="transmembrane region" description="Helical" evidence="7">
    <location>
        <begin position="268"/>
        <end position="288"/>
    </location>
</feature>